<name>A0A841JQB2_9SPHI</name>
<feature type="transmembrane region" description="Helical" evidence="1">
    <location>
        <begin position="6"/>
        <end position="29"/>
    </location>
</feature>
<evidence type="ECO:0000313" key="4">
    <source>
        <dbReference type="Proteomes" id="UP000541583"/>
    </source>
</evidence>
<keyword evidence="1" id="KW-0812">Transmembrane</keyword>
<keyword evidence="1" id="KW-1133">Transmembrane helix</keyword>
<dbReference type="Proteomes" id="UP000548326">
    <property type="component" value="Unassembled WGS sequence"/>
</dbReference>
<proteinExistence type="predicted"/>
<comment type="caution">
    <text evidence="3">The sequence shown here is derived from an EMBL/GenBank/DDBJ whole genome shotgun (WGS) entry which is preliminary data.</text>
</comment>
<gene>
    <name evidence="3" type="ORF">HDF22_005084</name>
    <name evidence="2" type="ORF">HDF23_002569</name>
</gene>
<dbReference type="EMBL" id="JACHCA010000018">
    <property type="protein sequence ID" value="MBB6130938.1"/>
    <property type="molecule type" value="Genomic_DNA"/>
</dbReference>
<evidence type="ECO:0000256" key="1">
    <source>
        <dbReference type="SAM" id="Phobius"/>
    </source>
</evidence>
<sequence length="114" mass="13676">MSKLSLFPIIIVVPFLKVSGMAIFPFVLVKHQDLKNDDQLIRHETIHLMQELELLIIPFYILYLANYLVNLIRYHDHEKAYLNIVFEREAYAHETSSSYLKHRKFWGWLKFIKA</sequence>
<protein>
    <submittedName>
        <fullName evidence="3">Uncharacterized membrane protein YjgN (DUF898 family)</fullName>
    </submittedName>
</protein>
<evidence type="ECO:0000313" key="5">
    <source>
        <dbReference type="Proteomes" id="UP000548326"/>
    </source>
</evidence>
<keyword evidence="4" id="KW-1185">Reference proteome</keyword>
<evidence type="ECO:0000313" key="2">
    <source>
        <dbReference type="EMBL" id="MBB6109820.1"/>
    </source>
</evidence>
<feature type="transmembrane region" description="Helical" evidence="1">
    <location>
        <begin position="50"/>
        <end position="69"/>
    </location>
</feature>
<dbReference type="Proteomes" id="UP000541583">
    <property type="component" value="Unassembled WGS sequence"/>
</dbReference>
<dbReference type="AlphaFoldDB" id="A0A841JQB2"/>
<reference evidence="4 5" key="1">
    <citation type="submission" date="2020-08" db="EMBL/GenBank/DDBJ databases">
        <title>Genomic Encyclopedia of Type Strains, Phase IV (KMG-V): Genome sequencing to study the core and pangenomes of soil and plant-associated prokaryotes.</title>
        <authorList>
            <person name="Whitman W."/>
        </authorList>
    </citation>
    <scope>NUCLEOTIDE SEQUENCE [LARGE SCALE GENOMIC DNA]</scope>
    <source>
        <strain evidence="2 4">ANJLi2</strain>
        <strain evidence="3 5">MP601</strain>
    </source>
</reference>
<accession>A0A841JQB2</accession>
<organism evidence="3 5">
    <name type="scientific">Mucilaginibacter lappiensis</name>
    <dbReference type="NCBI Taxonomy" id="354630"/>
    <lineage>
        <taxon>Bacteria</taxon>
        <taxon>Pseudomonadati</taxon>
        <taxon>Bacteroidota</taxon>
        <taxon>Sphingobacteriia</taxon>
        <taxon>Sphingobacteriales</taxon>
        <taxon>Sphingobacteriaceae</taxon>
        <taxon>Mucilaginibacter</taxon>
    </lineage>
</organism>
<evidence type="ECO:0000313" key="3">
    <source>
        <dbReference type="EMBL" id="MBB6130938.1"/>
    </source>
</evidence>
<dbReference type="RefSeq" id="WP_245834687.1">
    <property type="nucleotide sequence ID" value="NZ_FTMG01000005.1"/>
</dbReference>
<keyword evidence="1" id="KW-0472">Membrane</keyword>
<dbReference type="EMBL" id="JACHCB010000005">
    <property type="protein sequence ID" value="MBB6109820.1"/>
    <property type="molecule type" value="Genomic_DNA"/>
</dbReference>